<organism evidence="2 3">
    <name type="scientific">Angustibacter aerolatus</name>
    <dbReference type="NCBI Taxonomy" id="1162965"/>
    <lineage>
        <taxon>Bacteria</taxon>
        <taxon>Bacillati</taxon>
        <taxon>Actinomycetota</taxon>
        <taxon>Actinomycetes</taxon>
        <taxon>Kineosporiales</taxon>
        <taxon>Kineosporiaceae</taxon>
    </lineage>
</organism>
<accession>A0ABQ6JP14</accession>
<proteinExistence type="predicted"/>
<feature type="compositionally biased region" description="Basic and acidic residues" evidence="1">
    <location>
        <begin position="138"/>
        <end position="151"/>
    </location>
</feature>
<evidence type="ECO:0000313" key="3">
    <source>
        <dbReference type="Proteomes" id="UP001157017"/>
    </source>
</evidence>
<dbReference type="SUPFAM" id="SSF53474">
    <property type="entry name" value="alpha/beta-Hydrolases"/>
    <property type="match status" value="1"/>
</dbReference>
<sequence>MHLLDRRGRGTSGPWQPGDADAGREVADVVAALGATGATRVLGIGSGALLALRAAAATGPVLTHLAAFEPPLYVGDDGGSALLERLDRFDEAHAAGRLDRATAIAVQVSQMGPPWLFGLPTGVLALAARGMLRGGRGQGDEPSAREPGDRAGRRRRRRAGEPGARGRVAAVRARTLLLAGTRTRPYLRRAVQTLAEVVPGAERVDLDGTDHGATQNRSDRGRPEAVAPVLRRFLLEDAPATRR</sequence>
<evidence type="ECO:0000256" key="1">
    <source>
        <dbReference type="SAM" id="MobiDB-lite"/>
    </source>
</evidence>
<evidence type="ECO:0000313" key="2">
    <source>
        <dbReference type="EMBL" id="GMA89118.1"/>
    </source>
</evidence>
<protein>
    <recommendedName>
        <fullName evidence="4">AB hydrolase-1 domain-containing protein</fullName>
    </recommendedName>
</protein>
<gene>
    <name evidence="2" type="ORF">GCM10025868_43680</name>
</gene>
<name>A0ABQ6JP14_9ACTN</name>
<reference evidence="3" key="1">
    <citation type="journal article" date="2019" name="Int. J. Syst. Evol. Microbiol.">
        <title>The Global Catalogue of Microorganisms (GCM) 10K type strain sequencing project: providing services to taxonomists for standard genome sequencing and annotation.</title>
        <authorList>
            <consortium name="The Broad Institute Genomics Platform"/>
            <consortium name="The Broad Institute Genome Sequencing Center for Infectious Disease"/>
            <person name="Wu L."/>
            <person name="Ma J."/>
        </authorList>
    </citation>
    <scope>NUCLEOTIDE SEQUENCE [LARGE SCALE GENOMIC DNA]</scope>
    <source>
        <strain evidence="3">NBRC 108730</strain>
    </source>
</reference>
<feature type="region of interest" description="Disordered" evidence="1">
    <location>
        <begin position="134"/>
        <end position="166"/>
    </location>
</feature>
<comment type="caution">
    <text evidence="2">The sequence shown here is derived from an EMBL/GenBank/DDBJ whole genome shotgun (WGS) entry which is preliminary data.</text>
</comment>
<dbReference type="Gene3D" id="3.40.50.1820">
    <property type="entry name" value="alpha/beta hydrolase"/>
    <property type="match status" value="1"/>
</dbReference>
<feature type="region of interest" description="Disordered" evidence="1">
    <location>
        <begin position="202"/>
        <end position="225"/>
    </location>
</feature>
<dbReference type="EMBL" id="BSUZ01000001">
    <property type="protein sequence ID" value="GMA89118.1"/>
    <property type="molecule type" value="Genomic_DNA"/>
</dbReference>
<feature type="region of interest" description="Disordered" evidence="1">
    <location>
        <begin position="1"/>
        <end position="21"/>
    </location>
</feature>
<keyword evidence="3" id="KW-1185">Reference proteome</keyword>
<dbReference type="InterPro" id="IPR029058">
    <property type="entry name" value="AB_hydrolase_fold"/>
</dbReference>
<dbReference type="Proteomes" id="UP001157017">
    <property type="component" value="Unassembled WGS sequence"/>
</dbReference>
<evidence type="ECO:0008006" key="4">
    <source>
        <dbReference type="Google" id="ProtNLM"/>
    </source>
</evidence>